<dbReference type="Proteomes" id="UP000069272">
    <property type="component" value="Chromosome 2R"/>
</dbReference>
<accession>A0A182FX51</accession>
<dbReference type="AlphaFoldDB" id="A0A182FX51"/>
<dbReference type="VEuPathDB" id="VectorBase:AALB014230"/>
<proteinExistence type="predicted"/>
<reference evidence="1 2" key="1">
    <citation type="journal article" date="2017" name="G3 (Bethesda)">
        <title>The Physical Genome Mapping of Anopheles albimanus Corrected Scaffold Misassemblies and Identified Interarm Rearrangements in Genus Anopheles.</title>
        <authorList>
            <person name="Artemov G.N."/>
            <person name="Peery A.N."/>
            <person name="Jiang X."/>
            <person name="Tu Z."/>
            <person name="Stegniy V.N."/>
            <person name="Sharakhova M.V."/>
            <person name="Sharakhov I.V."/>
        </authorList>
    </citation>
    <scope>NUCLEOTIDE SEQUENCE [LARGE SCALE GENOMIC DNA]</scope>
    <source>
        <strain evidence="1 2">ALBI9_A</strain>
    </source>
</reference>
<evidence type="ECO:0000313" key="2">
    <source>
        <dbReference type="Proteomes" id="UP000069272"/>
    </source>
</evidence>
<keyword evidence="2" id="KW-1185">Reference proteome</keyword>
<dbReference type="EnsemblMetazoa" id="AALB014230-RA">
    <property type="protein sequence ID" value="AALB014230-PA"/>
    <property type="gene ID" value="AALB014230"/>
</dbReference>
<protein>
    <submittedName>
        <fullName evidence="1">Uncharacterized protein</fullName>
    </submittedName>
</protein>
<name>A0A182FX51_ANOAL</name>
<sequence>MLLFEKRIVLFAVSAKANLDGSCSTIAQSSIS</sequence>
<organism evidence="1 2">
    <name type="scientific">Anopheles albimanus</name>
    <name type="common">New world malaria mosquito</name>
    <dbReference type="NCBI Taxonomy" id="7167"/>
    <lineage>
        <taxon>Eukaryota</taxon>
        <taxon>Metazoa</taxon>
        <taxon>Ecdysozoa</taxon>
        <taxon>Arthropoda</taxon>
        <taxon>Hexapoda</taxon>
        <taxon>Insecta</taxon>
        <taxon>Pterygota</taxon>
        <taxon>Neoptera</taxon>
        <taxon>Endopterygota</taxon>
        <taxon>Diptera</taxon>
        <taxon>Nematocera</taxon>
        <taxon>Culicoidea</taxon>
        <taxon>Culicidae</taxon>
        <taxon>Anophelinae</taxon>
        <taxon>Anopheles</taxon>
    </lineage>
</organism>
<reference evidence="1" key="2">
    <citation type="submission" date="2022-08" db="UniProtKB">
        <authorList>
            <consortium name="EnsemblMetazoa"/>
        </authorList>
    </citation>
    <scope>IDENTIFICATION</scope>
    <source>
        <strain evidence="1">STECLA/ALBI9_A</strain>
    </source>
</reference>
<evidence type="ECO:0000313" key="1">
    <source>
        <dbReference type="EnsemblMetazoa" id="AALB014230-PA"/>
    </source>
</evidence>